<sequence length="256" mass="28760">MKTHNGFDMGLADYVLRLGDNCLILSQRLCAWCGHGPTLEEDLALSNVALDYLGQARLWLGYAGSLHPVACGEDELAFLREAHEFRNVLLVEQPNQDFADLQMRLFLFDSWYALVLAALAHSQDAQIAAIAAKSAKENAYHLRRSSHWIVRLAGGTELSRAKLLRALDGCWEFTGELFEMDELDRAMLECGIGCNLTDLQIKWQSYVKEVFGEAGISLPAGALRKQSGKRGEHSEHLVWLLMEMQYLQRAHPGAQW</sequence>
<evidence type="ECO:0000313" key="4">
    <source>
        <dbReference type="Proteomes" id="UP001056386"/>
    </source>
</evidence>
<dbReference type="InterPro" id="IPR052703">
    <property type="entry name" value="Aromatic_CoA_ox/epox"/>
</dbReference>
<dbReference type="RefSeq" id="WP_012733928.1">
    <property type="nucleotide sequence ID" value="NZ_CP021075.1"/>
</dbReference>
<dbReference type="PANTHER" id="PTHR30458">
    <property type="entry name" value="PHENYLACETIC ACID DEGRADATION PROTEIN PAA"/>
    <property type="match status" value="1"/>
</dbReference>
<dbReference type="Gene3D" id="1.20.1260.10">
    <property type="match status" value="1"/>
</dbReference>
<reference evidence="1 3" key="1">
    <citation type="submission" date="2020-12" db="EMBL/GenBank/DDBJ databases">
        <title>FDA dAtabase for Regulatory Grade micrObial Sequences (FDA-ARGOS): Supporting development and validation of Infectious Disease Dx tests.</title>
        <authorList>
            <person name="Minogue T."/>
            <person name="Wolcott M."/>
            <person name="Wasieloski L."/>
            <person name="Aguilar W."/>
            <person name="Moore D."/>
            <person name="Jaissle J."/>
            <person name="Tallon L."/>
            <person name="Sadzewicz L."/>
            <person name="Zhao X."/>
            <person name="Boylan J."/>
            <person name="Ott S."/>
            <person name="Bowen H."/>
            <person name="Vavikolanu K."/>
            <person name="Mehta A."/>
            <person name="Aluvathingal J."/>
            <person name="Nadendla S."/>
            <person name="Yan Y."/>
            <person name="Sichtig H."/>
        </authorList>
    </citation>
    <scope>NUCLEOTIDE SEQUENCE [LARGE SCALE GENOMIC DNA]</scope>
    <source>
        <strain evidence="1 3">FDAARGOS_949</strain>
    </source>
</reference>
<gene>
    <name evidence="1" type="primary">paaC</name>
    <name evidence="1" type="ORF">I6H06_10615</name>
    <name evidence="2" type="ORF">NFI99_06065</name>
</gene>
<dbReference type="GeneID" id="45694765"/>
<dbReference type="InterPro" id="IPR007814">
    <property type="entry name" value="PaaA_PaaC"/>
</dbReference>
<dbReference type="InterPro" id="IPR011882">
    <property type="entry name" value="PaaC"/>
</dbReference>
<name>A0AAP9XWP3_BURGL</name>
<dbReference type="Proteomes" id="UP000594892">
    <property type="component" value="Chromosome 1"/>
</dbReference>
<reference evidence="2" key="2">
    <citation type="submission" date="2022-06" db="EMBL/GenBank/DDBJ databases">
        <title>Draft genome sequence of Burkholderia glumae strain GR20004 isolated from rice panicle showing bacterial panicle blight.</title>
        <authorList>
            <person name="Choi S.Y."/>
            <person name="Lee Y.H."/>
        </authorList>
    </citation>
    <scope>NUCLEOTIDE SEQUENCE</scope>
    <source>
        <strain evidence="2">GR20004</strain>
    </source>
</reference>
<dbReference type="NCBIfam" id="TIGR02158">
    <property type="entry name" value="PA_CoA_Oxy3"/>
    <property type="match status" value="1"/>
</dbReference>
<keyword evidence="2" id="KW-0560">Oxidoreductase</keyword>
<dbReference type="Proteomes" id="UP001056386">
    <property type="component" value="Chromosome 2"/>
</dbReference>
<dbReference type="SUPFAM" id="SSF47240">
    <property type="entry name" value="Ferritin-like"/>
    <property type="match status" value="1"/>
</dbReference>
<evidence type="ECO:0000313" key="2">
    <source>
        <dbReference type="EMBL" id="USS41832.1"/>
    </source>
</evidence>
<dbReference type="InterPro" id="IPR012347">
    <property type="entry name" value="Ferritin-like"/>
</dbReference>
<dbReference type="Pfam" id="PF05138">
    <property type="entry name" value="PaaA_PaaC"/>
    <property type="match status" value="1"/>
</dbReference>
<evidence type="ECO:0000313" key="1">
    <source>
        <dbReference type="EMBL" id="QPQ90031.1"/>
    </source>
</evidence>
<dbReference type="InterPro" id="IPR009078">
    <property type="entry name" value="Ferritin-like_SF"/>
</dbReference>
<organism evidence="1 3">
    <name type="scientific">Burkholderia glumae</name>
    <name type="common">Pseudomonas glumae</name>
    <dbReference type="NCBI Taxonomy" id="337"/>
    <lineage>
        <taxon>Bacteria</taxon>
        <taxon>Pseudomonadati</taxon>
        <taxon>Pseudomonadota</taxon>
        <taxon>Betaproteobacteria</taxon>
        <taxon>Burkholderiales</taxon>
        <taxon>Burkholderiaceae</taxon>
        <taxon>Burkholderia</taxon>
    </lineage>
</organism>
<dbReference type="GO" id="GO:0005829">
    <property type="term" value="C:cytosol"/>
    <property type="evidence" value="ECO:0007669"/>
    <property type="project" value="TreeGrafter"/>
</dbReference>
<dbReference type="GO" id="GO:0010124">
    <property type="term" value="P:phenylacetate catabolic process"/>
    <property type="evidence" value="ECO:0007669"/>
    <property type="project" value="InterPro"/>
</dbReference>
<dbReference type="EMBL" id="CP099583">
    <property type="protein sequence ID" value="USS41832.1"/>
    <property type="molecule type" value="Genomic_DNA"/>
</dbReference>
<dbReference type="EC" id="1.14.13.149" evidence="2"/>
<dbReference type="AlphaFoldDB" id="A0AAP9XWP3"/>
<dbReference type="PIRSF" id="PIRSF037834">
    <property type="entry name" value="PA_CoA_Oase3"/>
    <property type="match status" value="1"/>
</dbReference>
<evidence type="ECO:0000313" key="3">
    <source>
        <dbReference type="Proteomes" id="UP000594892"/>
    </source>
</evidence>
<dbReference type="GO" id="GO:0097266">
    <property type="term" value="F:phenylacetyl-CoA 1,2-epoxidase activity"/>
    <property type="evidence" value="ECO:0007669"/>
    <property type="project" value="UniProtKB-EC"/>
</dbReference>
<dbReference type="EMBL" id="CP065600">
    <property type="protein sequence ID" value="QPQ90031.1"/>
    <property type="molecule type" value="Genomic_DNA"/>
</dbReference>
<accession>A0AAP9XWP3</accession>
<proteinExistence type="predicted"/>
<dbReference type="PANTHER" id="PTHR30458:SF0">
    <property type="entry name" value="1,2-PHENYLACETYL-COA EPOXIDASE, SUBUNIT C"/>
    <property type="match status" value="1"/>
</dbReference>
<protein>
    <submittedName>
        <fullName evidence="1">Phenylacetate-CoA oxygenase subunit PaaC</fullName>
        <ecNumber evidence="2">1.14.13.149</ecNumber>
    </submittedName>
</protein>
<keyword evidence="4" id="KW-1185">Reference proteome</keyword>